<evidence type="ECO:0000313" key="1">
    <source>
        <dbReference type="EMBL" id="KAF2637289.1"/>
    </source>
</evidence>
<sequence>MTQVHKTSLVVNRVNPYVFVRGSQNKPAEAVKGGPHVVSRPDVELRALLKCRQWRYTPPWRVGGGSPAAPVEPGRPWSGTVGYAKTWHGGIHRPKEVRACQRGEGLAQDWQPDGKPGPRSVDQVGLTAVIAELTARARWWGLVGPGSETFAFASGSVGMRLPKKTRECQDHD</sequence>
<protein>
    <submittedName>
        <fullName evidence="1">Uncharacterized protein</fullName>
    </submittedName>
</protein>
<organism evidence="1 2">
    <name type="scientific">Massarina eburnea CBS 473.64</name>
    <dbReference type="NCBI Taxonomy" id="1395130"/>
    <lineage>
        <taxon>Eukaryota</taxon>
        <taxon>Fungi</taxon>
        <taxon>Dikarya</taxon>
        <taxon>Ascomycota</taxon>
        <taxon>Pezizomycotina</taxon>
        <taxon>Dothideomycetes</taxon>
        <taxon>Pleosporomycetidae</taxon>
        <taxon>Pleosporales</taxon>
        <taxon>Massarineae</taxon>
        <taxon>Massarinaceae</taxon>
        <taxon>Massarina</taxon>
    </lineage>
</organism>
<gene>
    <name evidence="1" type="ORF">P280DRAFT_531073</name>
</gene>
<name>A0A6A6RP13_9PLEO</name>
<dbReference type="AlphaFoldDB" id="A0A6A6RP13"/>
<accession>A0A6A6RP13</accession>
<dbReference type="Proteomes" id="UP000799753">
    <property type="component" value="Unassembled WGS sequence"/>
</dbReference>
<reference evidence="1" key="1">
    <citation type="journal article" date="2020" name="Stud. Mycol.">
        <title>101 Dothideomycetes genomes: a test case for predicting lifestyles and emergence of pathogens.</title>
        <authorList>
            <person name="Haridas S."/>
            <person name="Albert R."/>
            <person name="Binder M."/>
            <person name="Bloem J."/>
            <person name="Labutti K."/>
            <person name="Salamov A."/>
            <person name="Andreopoulos B."/>
            <person name="Baker S."/>
            <person name="Barry K."/>
            <person name="Bills G."/>
            <person name="Bluhm B."/>
            <person name="Cannon C."/>
            <person name="Castanera R."/>
            <person name="Culley D."/>
            <person name="Daum C."/>
            <person name="Ezra D."/>
            <person name="Gonzalez J."/>
            <person name="Henrissat B."/>
            <person name="Kuo A."/>
            <person name="Liang C."/>
            <person name="Lipzen A."/>
            <person name="Lutzoni F."/>
            <person name="Magnuson J."/>
            <person name="Mondo S."/>
            <person name="Nolan M."/>
            <person name="Ohm R."/>
            <person name="Pangilinan J."/>
            <person name="Park H.-J."/>
            <person name="Ramirez L."/>
            <person name="Alfaro M."/>
            <person name="Sun H."/>
            <person name="Tritt A."/>
            <person name="Yoshinaga Y."/>
            <person name="Zwiers L.-H."/>
            <person name="Turgeon B."/>
            <person name="Goodwin S."/>
            <person name="Spatafora J."/>
            <person name="Crous P."/>
            <person name="Grigoriev I."/>
        </authorList>
    </citation>
    <scope>NUCLEOTIDE SEQUENCE</scope>
    <source>
        <strain evidence="1">CBS 473.64</strain>
    </source>
</reference>
<dbReference type="EMBL" id="MU006794">
    <property type="protein sequence ID" value="KAF2637289.1"/>
    <property type="molecule type" value="Genomic_DNA"/>
</dbReference>
<proteinExistence type="predicted"/>
<evidence type="ECO:0000313" key="2">
    <source>
        <dbReference type="Proteomes" id="UP000799753"/>
    </source>
</evidence>
<keyword evidence="2" id="KW-1185">Reference proteome</keyword>